<accession>A0A0D1KX03</accession>
<organism evidence="1 2">
    <name type="scientific">Bacillus subtilis</name>
    <dbReference type="NCBI Taxonomy" id="1423"/>
    <lineage>
        <taxon>Bacteria</taxon>
        <taxon>Bacillati</taxon>
        <taxon>Bacillota</taxon>
        <taxon>Bacilli</taxon>
        <taxon>Bacillales</taxon>
        <taxon>Bacillaceae</taxon>
        <taxon>Bacillus</taxon>
    </lineage>
</organism>
<reference evidence="1 2" key="1">
    <citation type="submission" date="2014-12" db="EMBL/GenBank/DDBJ databases">
        <title>Comparative genome analysis of Bacillus coagulans HM-08, Clostridium butyricum HM-68, Bacillus subtilis HM-66 and Bacillus licheniformis BL-09.</title>
        <authorList>
            <person name="Zhang H."/>
        </authorList>
    </citation>
    <scope>NUCLEOTIDE SEQUENCE [LARGE SCALE GENOMIC DNA]</scope>
    <source>
        <strain evidence="1 2">HM-66</strain>
    </source>
</reference>
<dbReference type="Proteomes" id="UP000032247">
    <property type="component" value="Unassembled WGS sequence"/>
</dbReference>
<dbReference type="EMBL" id="JXBC01000004">
    <property type="protein sequence ID" value="KIU10732.1"/>
    <property type="molecule type" value="Genomic_DNA"/>
</dbReference>
<protein>
    <submittedName>
        <fullName evidence="1">Uncharacterized protein</fullName>
    </submittedName>
</protein>
<evidence type="ECO:0000313" key="1">
    <source>
        <dbReference type="EMBL" id="KIU10732.1"/>
    </source>
</evidence>
<name>A0A0D1KX03_BACIU</name>
<dbReference type="AlphaFoldDB" id="A0A0D1KX03"/>
<comment type="caution">
    <text evidence="1">The sequence shown here is derived from an EMBL/GenBank/DDBJ whole genome shotgun (WGS) entry which is preliminary data.</text>
</comment>
<proteinExistence type="predicted"/>
<evidence type="ECO:0000313" key="2">
    <source>
        <dbReference type="Proteomes" id="UP000032247"/>
    </source>
</evidence>
<sequence length="49" mass="5587">MKTIKHWYTPDIILTTKLPKKDMTNGGINKNTTIPIEIIKIRGSSNEMT</sequence>
<gene>
    <name evidence="1" type="ORF">SC09_Contig25orf00565</name>
</gene>